<name>A0A0E9QHR8_ANGAN</name>
<accession>A0A0E9QHR8</accession>
<reference evidence="1" key="2">
    <citation type="journal article" date="2015" name="Fish Shellfish Immunol.">
        <title>Early steps in the European eel (Anguilla anguilla)-Vibrio vulnificus interaction in the gills: Role of the RtxA13 toxin.</title>
        <authorList>
            <person name="Callol A."/>
            <person name="Pajuelo D."/>
            <person name="Ebbesson L."/>
            <person name="Teles M."/>
            <person name="MacKenzie S."/>
            <person name="Amaro C."/>
        </authorList>
    </citation>
    <scope>NUCLEOTIDE SEQUENCE</scope>
</reference>
<dbReference type="AlphaFoldDB" id="A0A0E9QHR8"/>
<dbReference type="EMBL" id="GBXM01092161">
    <property type="protein sequence ID" value="JAH16416.1"/>
    <property type="molecule type" value="Transcribed_RNA"/>
</dbReference>
<sequence length="44" mass="5010">MPSLRGVVVCQKILKNKMQVVKNNIIRYLLNAPNSTFAQINSKH</sequence>
<protein>
    <submittedName>
        <fullName evidence="1">Uncharacterized protein</fullName>
    </submittedName>
</protein>
<organism evidence="1">
    <name type="scientific">Anguilla anguilla</name>
    <name type="common">European freshwater eel</name>
    <name type="synonym">Muraena anguilla</name>
    <dbReference type="NCBI Taxonomy" id="7936"/>
    <lineage>
        <taxon>Eukaryota</taxon>
        <taxon>Metazoa</taxon>
        <taxon>Chordata</taxon>
        <taxon>Craniata</taxon>
        <taxon>Vertebrata</taxon>
        <taxon>Euteleostomi</taxon>
        <taxon>Actinopterygii</taxon>
        <taxon>Neopterygii</taxon>
        <taxon>Teleostei</taxon>
        <taxon>Anguilliformes</taxon>
        <taxon>Anguillidae</taxon>
        <taxon>Anguilla</taxon>
    </lineage>
</organism>
<evidence type="ECO:0000313" key="1">
    <source>
        <dbReference type="EMBL" id="JAH16416.1"/>
    </source>
</evidence>
<reference evidence="1" key="1">
    <citation type="submission" date="2014-11" db="EMBL/GenBank/DDBJ databases">
        <authorList>
            <person name="Amaro Gonzalez C."/>
        </authorList>
    </citation>
    <scope>NUCLEOTIDE SEQUENCE</scope>
</reference>
<proteinExistence type="predicted"/>